<sequence length="64" mass="6531">MASSTLYPVPTTTGGTAIGAHPDPPGHRLGNALRAVRVYVSAIVEVVVLGNDGQALGTSRYPNS</sequence>
<reference evidence="3" key="1">
    <citation type="journal article" date="2019" name="Int. J. Syst. Evol. Microbiol.">
        <title>The Global Catalogue of Microorganisms (GCM) 10K type strain sequencing project: providing services to taxonomists for standard genome sequencing and annotation.</title>
        <authorList>
            <consortium name="The Broad Institute Genomics Platform"/>
            <consortium name="The Broad Institute Genome Sequencing Center for Infectious Disease"/>
            <person name="Wu L."/>
            <person name="Ma J."/>
        </authorList>
    </citation>
    <scope>NUCLEOTIDE SEQUENCE [LARGE SCALE GENOMIC DNA]</scope>
    <source>
        <strain evidence="3">CGMCC 4.7237</strain>
    </source>
</reference>
<feature type="compositionally biased region" description="Polar residues" evidence="1">
    <location>
        <begin position="1"/>
        <end position="15"/>
    </location>
</feature>
<protein>
    <submittedName>
        <fullName evidence="2">Uncharacterized protein</fullName>
    </submittedName>
</protein>
<evidence type="ECO:0000256" key="1">
    <source>
        <dbReference type="SAM" id="MobiDB-lite"/>
    </source>
</evidence>
<organism evidence="2 3">
    <name type="scientific">Streptomyces polygonati</name>
    <dbReference type="NCBI Taxonomy" id="1617087"/>
    <lineage>
        <taxon>Bacteria</taxon>
        <taxon>Bacillati</taxon>
        <taxon>Actinomycetota</taxon>
        <taxon>Actinomycetes</taxon>
        <taxon>Kitasatosporales</taxon>
        <taxon>Streptomycetaceae</taxon>
        <taxon>Streptomyces</taxon>
    </lineage>
</organism>
<feature type="region of interest" description="Disordered" evidence="1">
    <location>
        <begin position="1"/>
        <end position="27"/>
    </location>
</feature>
<accession>A0ABV8HPM3</accession>
<dbReference type="Proteomes" id="UP001595765">
    <property type="component" value="Unassembled WGS sequence"/>
</dbReference>
<keyword evidence="3" id="KW-1185">Reference proteome</keyword>
<proteinExistence type="predicted"/>
<gene>
    <name evidence="2" type="ORF">ACFO3J_19195</name>
</gene>
<name>A0ABV8HPM3_9ACTN</name>
<dbReference type="RefSeq" id="WP_386430674.1">
    <property type="nucleotide sequence ID" value="NZ_JBHSBB010000013.1"/>
</dbReference>
<comment type="caution">
    <text evidence="2">The sequence shown here is derived from an EMBL/GenBank/DDBJ whole genome shotgun (WGS) entry which is preliminary data.</text>
</comment>
<dbReference type="EMBL" id="JBHSBB010000013">
    <property type="protein sequence ID" value="MFC4033591.1"/>
    <property type="molecule type" value="Genomic_DNA"/>
</dbReference>
<evidence type="ECO:0000313" key="3">
    <source>
        <dbReference type="Proteomes" id="UP001595765"/>
    </source>
</evidence>
<evidence type="ECO:0000313" key="2">
    <source>
        <dbReference type="EMBL" id="MFC4033591.1"/>
    </source>
</evidence>